<dbReference type="RefSeq" id="WP_057801475.1">
    <property type="nucleotide sequence ID" value="NZ_JQBX01000002.1"/>
</dbReference>
<evidence type="ECO:0000313" key="4">
    <source>
        <dbReference type="Proteomes" id="UP000051859"/>
    </source>
</evidence>
<dbReference type="GO" id="GO:0001681">
    <property type="term" value="F:sialate O-acetylesterase activity"/>
    <property type="evidence" value="ECO:0007669"/>
    <property type="project" value="InterPro"/>
</dbReference>
<evidence type="ECO:0000259" key="2">
    <source>
        <dbReference type="Pfam" id="PF03629"/>
    </source>
</evidence>
<evidence type="ECO:0000256" key="1">
    <source>
        <dbReference type="ARBA" id="ARBA00022801"/>
    </source>
</evidence>
<dbReference type="GO" id="GO:0005975">
    <property type="term" value="P:carbohydrate metabolic process"/>
    <property type="evidence" value="ECO:0007669"/>
    <property type="project" value="TreeGrafter"/>
</dbReference>
<proteinExistence type="predicted"/>
<keyword evidence="1" id="KW-0378">Hydrolase</keyword>
<feature type="domain" description="Sialate O-acetylesterase" evidence="2">
    <location>
        <begin position="277"/>
        <end position="375"/>
    </location>
</feature>
<evidence type="ECO:0000313" key="3">
    <source>
        <dbReference type="EMBL" id="KRN94980.1"/>
    </source>
</evidence>
<dbReference type="PANTHER" id="PTHR22901">
    <property type="entry name" value="SIALATE O-ACETYLESTERASE"/>
    <property type="match status" value="1"/>
</dbReference>
<dbReference type="Gene3D" id="3.40.50.1110">
    <property type="entry name" value="SGNH hydrolase"/>
    <property type="match status" value="1"/>
</dbReference>
<protein>
    <recommendedName>
        <fullName evidence="2">Sialate O-acetylesterase domain-containing protein</fullName>
    </recommendedName>
</protein>
<dbReference type="SUPFAM" id="SSF52266">
    <property type="entry name" value="SGNH hydrolase"/>
    <property type="match status" value="1"/>
</dbReference>
<dbReference type="AlphaFoldDB" id="A0A0R2L910"/>
<dbReference type="InterPro" id="IPR036514">
    <property type="entry name" value="SGNH_hydro_sf"/>
</dbReference>
<dbReference type="Pfam" id="PF03629">
    <property type="entry name" value="SASA"/>
    <property type="match status" value="1"/>
</dbReference>
<comment type="caution">
    <text evidence="3">The sequence shown here is derived from an EMBL/GenBank/DDBJ whole genome shotgun (WGS) entry which is preliminary data.</text>
</comment>
<dbReference type="PANTHER" id="PTHR22901:SF0">
    <property type="entry name" value="SIALATE O-ACETYLESTERASE"/>
    <property type="match status" value="1"/>
</dbReference>
<dbReference type="InterPro" id="IPR005181">
    <property type="entry name" value="SASA"/>
</dbReference>
<organism evidence="3 4">
    <name type="scientific">Pediococcus stilesii</name>
    <dbReference type="NCBI Taxonomy" id="331679"/>
    <lineage>
        <taxon>Bacteria</taxon>
        <taxon>Bacillati</taxon>
        <taxon>Bacillota</taxon>
        <taxon>Bacilli</taxon>
        <taxon>Lactobacillales</taxon>
        <taxon>Lactobacillaceae</taxon>
        <taxon>Pediococcus</taxon>
    </lineage>
</organism>
<reference evidence="3 4" key="1">
    <citation type="journal article" date="2015" name="Genome Announc.">
        <title>Expanding the biotechnology potential of lactobacilli through comparative genomics of 213 strains and associated genera.</title>
        <authorList>
            <person name="Sun Z."/>
            <person name="Harris H.M."/>
            <person name="McCann A."/>
            <person name="Guo C."/>
            <person name="Argimon S."/>
            <person name="Zhang W."/>
            <person name="Yang X."/>
            <person name="Jeffery I.B."/>
            <person name="Cooney J.C."/>
            <person name="Kagawa T.F."/>
            <person name="Liu W."/>
            <person name="Song Y."/>
            <person name="Salvetti E."/>
            <person name="Wrobel A."/>
            <person name="Rasinkangas P."/>
            <person name="Parkhill J."/>
            <person name="Rea M.C."/>
            <person name="O'Sullivan O."/>
            <person name="Ritari J."/>
            <person name="Douillard F.P."/>
            <person name="Paul Ross R."/>
            <person name="Yang R."/>
            <person name="Briner A.E."/>
            <person name="Felis G.E."/>
            <person name="de Vos W.M."/>
            <person name="Barrangou R."/>
            <person name="Klaenhammer T.R."/>
            <person name="Caufield P.W."/>
            <person name="Cui Y."/>
            <person name="Zhang H."/>
            <person name="O'Toole P.W."/>
        </authorList>
    </citation>
    <scope>NUCLEOTIDE SEQUENCE [LARGE SCALE GENOMIC DNA]</scope>
    <source>
        <strain evidence="3 4">DSM 18001</strain>
    </source>
</reference>
<name>A0A0R2L910_9LACO</name>
<sequence>MENYELNVDQIFSSNMVLPAGKSFKIAGVGVSGKTVKVDLDGTIKRTVINRRGEWSVRFSPIIDTSRAFEVNIQDGIQHLTLENVRFGRVILVAGQSNIGFRMAHDQDFKSEKENFKGQNIFYYNAPQPSFIYQNGKVNVYQSKETHWHQLKTSNLEHMSAIAYYAAQKLVEEDPGIPVGVVCCTRDGTFASTWISESTLRENQQLLEEVVLPFEDRLKAATDADFESDIKDYRDRVHRHNRRMYNFMKDNPTVSLGMAISVVGQAPWPPPVTPDSYLRPGSLFKAMILKIKNYTFNQAVWYQGESNVKNYGIYDQLLFSLINDWRDAFQDYSLPFYVMQLPKYADVPRNSWAKIRNQQLKVTQVLDSVHLVSIADTGEVYNPHPVAKRDVGRRLGRILAGNGYSDTPTLEEVIRDDGDTVFKFKYVNQIQTRQGCFIEGLVNHQWQAVPGEVNQDTIRIQFPKGTTEARYGYSNAPILTLFNEQGDPVAPFLVDLTSGKLI</sequence>
<accession>A0A0R2L910</accession>
<dbReference type="InterPro" id="IPR039329">
    <property type="entry name" value="SIAE"/>
</dbReference>
<dbReference type="EMBL" id="JQBX01000002">
    <property type="protein sequence ID" value="KRN94980.1"/>
    <property type="molecule type" value="Genomic_DNA"/>
</dbReference>
<dbReference type="Proteomes" id="UP000051859">
    <property type="component" value="Unassembled WGS sequence"/>
</dbReference>
<dbReference type="STRING" id="331679.IV81_GL000769"/>
<dbReference type="PATRIC" id="fig|331679.3.peg.776"/>
<gene>
    <name evidence="3" type="ORF">IV81_GL000769</name>
</gene>
<keyword evidence="4" id="KW-1185">Reference proteome</keyword>